<accession>F4PEW4</accession>
<dbReference type="PROSITE" id="PS51257">
    <property type="entry name" value="PROKAR_LIPOPROTEIN"/>
    <property type="match status" value="1"/>
</dbReference>
<dbReference type="OMA" id="KSEMAWI"/>
<organism evidence="4 5">
    <name type="scientific">Batrachochytrium dendrobatidis (strain JAM81 / FGSC 10211)</name>
    <name type="common">Frog chytrid fungus</name>
    <dbReference type="NCBI Taxonomy" id="684364"/>
    <lineage>
        <taxon>Eukaryota</taxon>
        <taxon>Fungi</taxon>
        <taxon>Fungi incertae sedis</taxon>
        <taxon>Chytridiomycota</taxon>
        <taxon>Chytridiomycota incertae sedis</taxon>
        <taxon>Chytridiomycetes</taxon>
        <taxon>Rhizophydiales</taxon>
        <taxon>Rhizophydiales incertae sedis</taxon>
        <taxon>Batrachochytrium</taxon>
    </lineage>
</organism>
<feature type="domain" description="Lysozyme inhibitor LprI-like N-terminal" evidence="3">
    <location>
        <begin position="150"/>
        <end position="238"/>
    </location>
</feature>
<feature type="chain" id="PRO_5003319219" description="Lysozyme inhibitor LprI-like N-terminal domain-containing protein" evidence="2">
    <location>
        <begin position="23"/>
        <end position="245"/>
    </location>
</feature>
<evidence type="ECO:0000313" key="5">
    <source>
        <dbReference type="Proteomes" id="UP000007241"/>
    </source>
</evidence>
<dbReference type="HOGENOM" id="CLU_099091_0_0_1"/>
<evidence type="ECO:0000259" key="3">
    <source>
        <dbReference type="Pfam" id="PF07007"/>
    </source>
</evidence>
<evidence type="ECO:0000256" key="1">
    <source>
        <dbReference type="SAM" id="MobiDB-lite"/>
    </source>
</evidence>
<keyword evidence="2" id="KW-0732">Signal</keyword>
<name>F4PEW4_BATDJ</name>
<feature type="compositionally biased region" description="Low complexity" evidence="1">
    <location>
        <begin position="88"/>
        <end position="102"/>
    </location>
</feature>
<dbReference type="InterPro" id="IPR009739">
    <property type="entry name" value="LprI-like_N"/>
</dbReference>
<dbReference type="EMBL" id="GL882900">
    <property type="protein sequence ID" value="EGF76231.1"/>
    <property type="molecule type" value="Genomic_DNA"/>
</dbReference>
<gene>
    <name evidence="4" type="ORF">BATDEDRAFT_28709</name>
</gene>
<feature type="compositionally biased region" description="Low complexity" evidence="1">
    <location>
        <begin position="46"/>
        <end position="66"/>
    </location>
</feature>
<dbReference type="AlphaFoldDB" id="F4PEW4"/>
<proteinExistence type="predicted"/>
<protein>
    <recommendedName>
        <fullName evidence="3">Lysozyme inhibitor LprI-like N-terminal domain-containing protein</fullName>
    </recommendedName>
</protein>
<feature type="compositionally biased region" description="Polar residues" evidence="1">
    <location>
        <begin position="23"/>
        <end position="45"/>
    </location>
</feature>
<reference evidence="4 5" key="1">
    <citation type="submission" date="2009-12" db="EMBL/GenBank/DDBJ databases">
        <title>The draft genome of Batrachochytrium dendrobatidis.</title>
        <authorList>
            <consortium name="US DOE Joint Genome Institute (JGI-PGF)"/>
            <person name="Kuo A."/>
            <person name="Salamov A."/>
            <person name="Schmutz J."/>
            <person name="Lucas S."/>
            <person name="Pitluck S."/>
            <person name="Rosenblum E."/>
            <person name="Stajich J."/>
            <person name="Eisen M."/>
            <person name="Grigoriev I.V."/>
        </authorList>
    </citation>
    <scope>NUCLEOTIDE SEQUENCE [LARGE SCALE GENOMIC DNA]</scope>
    <source>
        <strain evidence="5">JAM81 / FGSC 10211</strain>
    </source>
</reference>
<feature type="signal peptide" evidence="2">
    <location>
        <begin position="1"/>
        <end position="22"/>
    </location>
</feature>
<keyword evidence="5" id="KW-1185">Reference proteome</keyword>
<dbReference type="InParanoid" id="F4PEW4"/>
<evidence type="ECO:0000256" key="2">
    <source>
        <dbReference type="SAM" id="SignalP"/>
    </source>
</evidence>
<dbReference type="Proteomes" id="UP000007241">
    <property type="component" value="Unassembled WGS sequence"/>
</dbReference>
<dbReference type="Gene3D" id="1.20.1270.180">
    <property type="match status" value="1"/>
</dbReference>
<dbReference type="Pfam" id="PF07007">
    <property type="entry name" value="LprI"/>
    <property type="match status" value="1"/>
</dbReference>
<feature type="region of interest" description="Disordered" evidence="1">
    <location>
        <begin position="23"/>
        <end position="116"/>
    </location>
</feature>
<dbReference type="PANTHER" id="PTHR39176:SF1">
    <property type="entry name" value="PERIPLASMIC PROTEIN"/>
    <property type="match status" value="1"/>
</dbReference>
<dbReference type="PANTHER" id="PTHR39176">
    <property type="entry name" value="PERIPLASMIC PROTEIN-RELATED"/>
    <property type="match status" value="1"/>
</dbReference>
<evidence type="ECO:0000313" key="4">
    <source>
        <dbReference type="EMBL" id="EGF76231.1"/>
    </source>
</evidence>
<sequence>MKKRNTLIVATLLVILLAGMSACSNSSDDARSSKNQSEPENISQITDDSSPSNDSPSESTSNTENNGNKHSEGTAIENSNEQAEENQEQTNNTDNNNSTDTTIETKENEIQEDNTTDTVIKIEGRRTEYLERLDNIQKELDALPEKVDSDKGVTNVMKNYYGRSYEMYDKELNEIYALLKKELSPETMEDLKTEQIKWIEQKEETANEERLKYNGGTFENVAYYISLYESTKERCYELVNEYMTD</sequence>